<accession>V4A7J1</accession>
<feature type="transmembrane region" description="Helical" evidence="2">
    <location>
        <begin position="100"/>
        <end position="124"/>
    </location>
</feature>
<organism evidence="3 4">
    <name type="scientific">Lottia gigantea</name>
    <name type="common">Giant owl limpet</name>
    <dbReference type="NCBI Taxonomy" id="225164"/>
    <lineage>
        <taxon>Eukaryota</taxon>
        <taxon>Metazoa</taxon>
        <taxon>Spiralia</taxon>
        <taxon>Lophotrochozoa</taxon>
        <taxon>Mollusca</taxon>
        <taxon>Gastropoda</taxon>
        <taxon>Patellogastropoda</taxon>
        <taxon>Lottioidea</taxon>
        <taxon>Lottiidae</taxon>
        <taxon>Lottia</taxon>
    </lineage>
</organism>
<protein>
    <submittedName>
        <fullName evidence="3">Uncharacterized protein</fullName>
    </submittedName>
</protein>
<keyword evidence="4" id="KW-1185">Reference proteome</keyword>
<evidence type="ECO:0000256" key="1">
    <source>
        <dbReference type="SAM" id="MobiDB-lite"/>
    </source>
</evidence>
<reference evidence="3 4" key="1">
    <citation type="journal article" date="2013" name="Nature">
        <title>Insights into bilaterian evolution from three spiralian genomes.</title>
        <authorList>
            <person name="Simakov O."/>
            <person name="Marletaz F."/>
            <person name="Cho S.J."/>
            <person name="Edsinger-Gonzales E."/>
            <person name="Havlak P."/>
            <person name="Hellsten U."/>
            <person name="Kuo D.H."/>
            <person name="Larsson T."/>
            <person name="Lv J."/>
            <person name="Arendt D."/>
            <person name="Savage R."/>
            <person name="Osoegawa K."/>
            <person name="de Jong P."/>
            <person name="Grimwood J."/>
            <person name="Chapman J.A."/>
            <person name="Shapiro H."/>
            <person name="Aerts A."/>
            <person name="Otillar R.P."/>
            <person name="Terry A.Y."/>
            <person name="Boore J.L."/>
            <person name="Grigoriev I.V."/>
            <person name="Lindberg D.R."/>
            <person name="Seaver E.C."/>
            <person name="Weisblat D.A."/>
            <person name="Putnam N.H."/>
            <person name="Rokhsar D.S."/>
        </authorList>
    </citation>
    <scope>NUCLEOTIDE SEQUENCE [LARGE SCALE GENOMIC DNA]</scope>
</reference>
<feature type="region of interest" description="Disordered" evidence="1">
    <location>
        <begin position="149"/>
        <end position="209"/>
    </location>
</feature>
<keyword evidence="2" id="KW-1133">Transmembrane helix</keyword>
<dbReference type="CTD" id="20247911"/>
<sequence length="235" mass="25851">MSLEERRVEEVLDAVQSAGGDDIANKDAGDFMFIENGDAVRNEIEKVKSEFRDQTIMLCSELDSLWRLLKDFMRLACPTLICLVSLLLTRFVVAKKFQSAVLSSLLGCAVATIVVYSAPFMMSFNRYRRIRQDRVKNLTEFIKSKETVKTRPEKVHSNTQTSASCLSTNSSDTEVETLRNPSSSSLGSNESDAALSHPSSIEMIGESKSSEQAAKSCQGDCASGVDDVTKTCDCC</sequence>
<gene>
    <name evidence="3" type="ORF">LOTGIDRAFT_229151</name>
</gene>
<keyword evidence="2" id="KW-0812">Transmembrane</keyword>
<name>V4A7J1_LOTGI</name>
<dbReference type="OMA" id="LIMAKCT"/>
<feature type="compositionally biased region" description="Low complexity" evidence="1">
    <location>
        <begin position="182"/>
        <end position="191"/>
    </location>
</feature>
<dbReference type="HOGENOM" id="CLU_1181387_0_0_1"/>
<evidence type="ECO:0000256" key="2">
    <source>
        <dbReference type="SAM" id="Phobius"/>
    </source>
</evidence>
<dbReference type="GeneID" id="20247911"/>
<keyword evidence="2" id="KW-0472">Membrane</keyword>
<feature type="transmembrane region" description="Helical" evidence="2">
    <location>
        <begin position="75"/>
        <end position="94"/>
    </location>
</feature>
<dbReference type="RefSeq" id="XP_009060297.1">
    <property type="nucleotide sequence ID" value="XM_009062049.1"/>
</dbReference>
<dbReference type="OrthoDB" id="10337060at2759"/>
<evidence type="ECO:0000313" key="4">
    <source>
        <dbReference type="Proteomes" id="UP000030746"/>
    </source>
</evidence>
<dbReference type="Proteomes" id="UP000030746">
    <property type="component" value="Unassembled WGS sequence"/>
</dbReference>
<evidence type="ECO:0000313" key="3">
    <source>
        <dbReference type="EMBL" id="ESO89266.1"/>
    </source>
</evidence>
<dbReference type="AlphaFoldDB" id="V4A7J1"/>
<feature type="compositionally biased region" description="Polar residues" evidence="1">
    <location>
        <begin position="157"/>
        <end position="172"/>
    </location>
</feature>
<dbReference type="EMBL" id="KB202619">
    <property type="protein sequence ID" value="ESO89266.1"/>
    <property type="molecule type" value="Genomic_DNA"/>
</dbReference>
<proteinExistence type="predicted"/>
<dbReference type="KEGG" id="lgi:LOTGIDRAFT_229151"/>